<gene>
    <name evidence="1" type="ORF">CCAX7_006900</name>
</gene>
<accession>A0A402D1M4</accession>
<evidence type="ECO:0000313" key="2">
    <source>
        <dbReference type="Proteomes" id="UP000287394"/>
    </source>
</evidence>
<reference evidence="1 2" key="1">
    <citation type="journal article" date="2019" name="Int. J. Syst. Evol. Microbiol.">
        <title>Capsulimonas corticalis gen. nov., sp. nov., an aerobic capsulated bacterium, of a novel bacterial order, Capsulimonadales ord. nov., of the class Armatimonadia of the phylum Armatimonadetes.</title>
        <authorList>
            <person name="Li J."/>
            <person name="Kudo C."/>
            <person name="Tonouchi A."/>
        </authorList>
    </citation>
    <scope>NUCLEOTIDE SEQUENCE [LARGE SCALE GENOMIC DNA]</scope>
    <source>
        <strain evidence="1 2">AX-7</strain>
    </source>
</reference>
<organism evidence="1 2">
    <name type="scientific">Capsulimonas corticalis</name>
    <dbReference type="NCBI Taxonomy" id="2219043"/>
    <lineage>
        <taxon>Bacteria</taxon>
        <taxon>Bacillati</taxon>
        <taxon>Armatimonadota</taxon>
        <taxon>Armatimonadia</taxon>
        <taxon>Capsulimonadales</taxon>
        <taxon>Capsulimonadaceae</taxon>
        <taxon>Capsulimonas</taxon>
    </lineage>
</organism>
<proteinExistence type="predicted"/>
<dbReference type="RefSeq" id="WP_119323397.1">
    <property type="nucleotide sequence ID" value="NZ_AP025739.1"/>
</dbReference>
<name>A0A402D1M4_9BACT</name>
<dbReference type="KEGG" id="ccot:CCAX7_006900"/>
<evidence type="ECO:0000313" key="1">
    <source>
        <dbReference type="EMBL" id="BDI28639.1"/>
    </source>
</evidence>
<dbReference type="EMBL" id="AP025739">
    <property type="protein sequence ID" value="BDI28639.1"/>
    <property type="molecule type" value="Genomic_DNA"/>
</dbReference>
<dbReference type="Proteomes" id="UP000287394">
    <property type="component" value="Chromosome"/>
</dbReference>
<dbReference type="OrthoDB" id="55890at2"/>
<keyword evidence="2" id="KW-1185">Reference proteome</keyword>
<sequence length="432" mass="46453">MATRISSSFLVAPAAALVCSLLSLPAFAQSIPAPEGWTQKVEDGATVFTPGDLAPKQLYAVAIFPSADLAGQKLESWMEKIIRRDDPALASPFPPGEIKHPSDNVCSYSHVYSTPIGPVVTLYTALAKGRAYLSRVVTSPDETLTDRYKPATGEILDAYWRRDDSSAATPPAARKLAKQQRPPEDQRFRWVAAPGKGLTPAKIEGIVHEGHGETQIGGYAFVESATLLLKDGTCYSGMQCAPADLDVAASRLHEPGAWGRWRRQGKSLQARWKGNVWSPLVGEFVVPARAGERLLGNFTTGSAINIAGNISTFHRGIEFLPGGRFHTSRSSLFTSGVTSNLATGTSISAYSDDNGSVVGAAPAAGAIMPGSAAVSNIKKRNPNGANEGVYQLSGYTLTLRYDNGEVTRLPFFFWDAKRDYIWVGTETFNLDK</sequence>
<protein>
    <submittedName>
        <fullName evidence="1">Uncharacterized protein</fullName>
    </submittedName>
</protein>
<dbReference type="AlphaFoldDB" id="A0A402D1M4"/>